<evidence type="ECO:0000256" key="5">
    <source>
        <dbReference type="SAM" id="MobiDB-lite"/>
    </source>
</evidence>
<dbReference type="Pfam" id="PF03451">
    <property type="entry name" value="HELP"/>
    <property type="match status" value="1"/>
</dbReference>
<keyword evidence="9" id="KW-1185">Reference proteome</keyword>
<evidence type="ECO:0000259" key="6">
    <source>
        <dbReference type="Pfam" id="PF23409"/>
    </source>
</evidence>
<evidence type="ECO:0000313" key="8">
    <source>
        <dbReference type="EMBL" id="EFJ43595.1"/>
    </source>
</evidence>
<dbReference type="SUPFAM" id="SSF50978">
    <property type="entry name" value="WD40 repeat-like"/>
    <property type="match status" value="1"/>
</dbReference>
<protein>
    <submittedName>
        <fullName evidence="8">Uncharacterized protein</fullName>
    </submittedName>
</protein>
<dbReference type="Proteomes" id="UP000001058">
    <property type="component" value="Unassembled WGS sequence"/>
</dbReference>
<feature type="repeat" description="WD" evidence="4">
    <location>
        <begin position="604"/>
        <end position="619"/>
    </location>
</feature>
<accession>D8U9J7</accession>
<feature type="region of interest" description="Disordered" evidence="5">
    <location>
        <begin position="103"/>
        <end position="144"/>
    </location>
</feature>
<name>D8U9J7_VOLCA</name>
<dbReference type="EMBL" id="GL378371">
    <property type="protein sequence ID" value="EFJ43595.1"/>
    <property type="molecule type" value="Genomic_DNA"/>
</dbReference>
<evidence type="ECO:0000256" key="3">
    <source>
        <dbReference type="ARBA" id="ARBA00022737"/>
    </source>
</evidence>
<evidence type="ECO:0000313" key="9">
    <source>
        <dbReference type="Proteomes" id="UP000001058"/>
    </source>
</evidence>
<dbReference type="InterPro" id="IPR015943">
    <property type="entry name" value="WD40/YVTN_repeat-like_dom_sf"/>
</dbReference>
<dbReference type="InterPro" id="IPR055442">
    <property type="entry name" value="Beta-prop_EML-like_2nd"/>
</dbReference>
<evidence type="ECO:0000256" key="1">
    <source>
        <dbReference type="ARBA" id="ARBA00006489"/>
    </source>
</evidence>
<dbReference type="InterPro" id="IPR019775">
    <property type="entry name" value="WD40_repeat_CS"/>
</dbReference>
<dbReference type="GO" id="GO:0008017">
    <property type="term" value="F:microtubule binding"/>
    <property type="evidence" value="ECO:0007669"/>
    <property type="project" value="TreeGrafter"/>
</dbReference>
<dbReference type="GO" id="GO:0005929">
    <property type="term" value="C:cilium"/>
    <property type="evidence" value="ECO:0007669"/>
    <property type="project" value="UniProtKB-ARBA"/>
</dbReference>
<dbReference type="GeneID" id="9616398"/>
<dbReference type="STRING" id="3068.D8U9J7"/>
<keyword evidence="3" id="KW-0677">Repeat</keyword>
<dbReference type="InterPro" id="IPR001680">
    <property type="entry name" value="WD40_rpt"/>
</dbReference>
<evidence type="ECO:0000256" key="4">
    <source>
        <dbReference type="PROSITE-ProRule" id="PRU00221"/>
    </source>
</evidence>
<feature type="domain" description="EML-like first beta-propeller" evidence="6">
    <location>
        <begin position="379"/>
        <end position="619"/>
    </location>
</feature>
<dbReference type="RefSeq" id="XP_002955295.1">
    <property type="nucleotide sequence ID" value="XM_002955249.1"/>
</dbReference>
<dbReference type="AlphaFoldDB" id="D8U9J7"/>
<dbReference type="Pfam" id="PF23409">
    <property type="entry name" value="Beta-prop_EML"/>
    <property type="match status" value="1"/>
</dbReference>
<dbReference type="Gene3D" id="2.130.10.10">
    <property type="entry name" value="YVTN repeat-like/Quinoprotein amine dehydrogenase"/>
    <property type="match status" value="2"/>
</dbReference>
<comment type="similarity">
    <text evidence="1">Belongs to the WD repeat EMAP family.</text>
</comment>
<dbReference type="eggNOG" id="KOG2106">
    <property type="taxonomic scope" value="Eukaryota"/>
</dbReference>
<dbReference type="SMART" id="SM00320">
    <property type="entry name" value="WD40"/>
    <property type="match status" value="11"/>
</dbReference>
<gene>
    <name evidence="8" type="ORF">VOLCADRAFT_96225</name>
</gene>
<dbReference type="OrthoDB" id="47802at2759"/>
<dbReference type="KEGG" id="vcn:VOLCADRAFT_96225"/>
<dbReference type="InterPro" id="IPR011047">
    <property type="entry name" value="Quinoprotein_ADH-like_sf"/>
</dbReference>
<feature type="region of interest" description="Disordered" evidence="5">
    <location>
        <begin position="988"/>
        <end position="1026"/>
    </location>
</feature>
<dbReference type="FunFam" id="2.130.10.10:FF:000320">
    <property type="entry name" value="echinoderm microtubule-associated protein-like 6"/>
    <property type="match status" value="1"/>
</dbReference>
<sequence length="1026" mass="110746">MPTRTGMAWQCTLTLALAQGAKRDRPQHAVLETANYRLESVFGAAKCTFPDTRPAYPTPPGSHGPIFWDRKLQGAPQGLHPANREALRDVRVEIRPGVFHVMDEGAAARPRQARGRATTDGSGEGGEGRRARPTSAPPGARRRSAVNGIGGPGGPGGAAAVAAAAAAAGVPRRATVELQPEVLQLEERLREMLRRSAAVHVTERTVLLQAFATVLAKRYTDLGPKDKVSTDQFVAVWRRFGISISNAHARAFFDKYGKDARGLMPVMNFTDALLMGGPRLAMAASEEVQRGPYQAGKPATHTGKILYPECKKGVWPPSNWDPRLAERSAQLPDVRLALEFVHGYDGHLATAPNIFYTATGAVVYNVAGLGVVYDKGTHTQRFFLGHDDDVLCTAIHPDRLLVATGQLGRSPCVAVWDSTSCKMIAKINVDRDYRGIQALAFSPDGSRLAAISLDNSHSLHVWDWTRRAPLCEPRKTQPGAPPAVYGIVWSRFEPDRLVTYGQNHIKFWRLGSDPRGGAGSGALNPSSESGMFSLGATHTVTGACFLPSGAVLTGNEAGCICSWKGRRLVRETQAHASGPPTRRPDGKPSYGGVRCLVLQTERVLLSGGADGVVRMWDVSGGDLGALLRHFPLLRPAQVGTLAPPALRGLDCAPDNPEMFVAGVASCDVWEVDKDPEVLVYGQQADIYGLATNPAFPHVYATCCDSDKVTVWSAVTRKPIRIVSLGGLVARGCAFSPDGQQLAVGCTNGGIKVLEFHPGVRQVWWGKTFNSAVDELKYSPCGRFLAAGSHDQSIDVFDVTRGYTRVARCNGHSSTVRHMDWSMDSTALQSVDQAYEILYFDPQTGRQLKDNQRNTAWASWSCLLGFPVMGIWFADSDGTDINSVHASPSWRYLLTADDLGRIRLLNFPCVVQNAPAHVYSGHCSHVMNVRWSADETYAVSVGGKDRAVFQWRVVRQPVQEPKPLSTPWAQVDDTGLVWAPPGAVGGVAGAGLAHGAGPGAGMGAPQAQQPPQPPQPHLQFQAQHRRR</sequence>
<dbReference type="Pfam" id="PF23414">
    <property type="entry name" value="Beta-prop_EML_2"/>
    <property type="match status" value="1"/>
</dbReference>
<dbReference type="PROSITE" id="PS00678">
    <property type="entry name" value="WD_REPEATS_1"/>
    <property type="match status" value="1"/>
</dbReference>
<reference evidence="8 9" key="1">
    <citation type="journal article" date="2010" name="Science">
        <title>Genomic analysis of organismal complexity in the multicellular green alga Volvox carteri.</title>
        <authorList>
            <person name="Prochnik S.E."/>
            <person name="Umen J."/>
            <person name="Nedelcu A.M."/>
            <person name="Hallmann A."/>
            <person name="Miller S.M."/>
            <person name="Nishii I."/>
            <person name="Ferris P."/>
            <person name="Kuo A."/>
            <person name="Mitros T."/>
            <person name="Fritz-Laylin L.K."/>
            <person name="Hellsten U."/>
            <person name="Chapman J."/>
            <person name="Simakov O."/>
            <person name="Rensing S.A."/>
            <person name="Terry A."/>
            <person name="Pangilinan J."/>
            <person name="Kapitonov V."/>
            <person name="Jurka J."/>
            <person name="Salamov A."/>
            <person name="Shapiro H."/>
            <person name="Schmutz J."/>
            <person name="Grimwood J."/>
            <person name="Lindquist E."/>
            <person name="Lucas S."/>
            <person name="Grigoriev I.V."/>
            <person name="Schmitt R."/>
            <person name="Kirk D."/>
            <person name="Rokhsar D.S."/>
        </authorList>
    </citation>
    <scope>NUCLEOTIDE SEQUENCE [LARGE SCALE GENOMIC DNA]</scope>
    <source>
        <strain evidence="9">f. Nagariensis / Eve</strain>
    </source>
</reference>
<proteinExistence type="inferred from homology"/>
<dbReference type="PANTHER" id="PTHR13720:SF33">
    <property type="entry name" value="HELP DOMAIN-CONTAINING PROTEIN"/>
    <property type="match status" value="1"/>
</dbReference>
<feature type="compositionally biased region" description="Low complexity" evidence="5">
    <location>
        <begin position="1016"/>
        <end position="1026"/>
    </location>
</feature>
<dbReference type="PROSITE" id="PS50082">
    <property type="entry name" value="WD_REPEATS_2"/>
    <property type="match status" value="1"/>
</dbReference>
<dbReference type="PANTHER" id="PTHR13720">
    <property type="entry name" value="WD-40 REPEAT PROTEIN"/>
    <property type="match status" value="1"/>
</dbReference>
<dbReference type="SUPFAM" id="SSF50998">
    <property type="entry name" value="Quinoprotein alcohol dehydrogenase-like"/>
    <property type="match status" value="1"/>
</dbReference>
<dbReference type="InterPro" id="IPR050630">
    <property type="entry name" value="WD_repeat_EMAP"/>
</dbReference>
<evidence type="ECO:0000256" key="2">
    <source>
        <dbReference type="ARBA" id="ARBA00022574"/>
    </source>
</evidence>
<dbReference type="InterPro" id="IPR055439">
    <property type="entry name" value="Beta-prop_EML_1st"/>
</dbReference>
<feature type="domain" description="EML-like second beta-propeller" evidence="7">
    <location>
        <begin position="686"/>
        <end position="952"/>
    </location>
</feature>
<evidence type="ECO:0000259" key="7">
    <source>
        <dbReference type="Pfam" id="PF23414"/>
    </source>
</evidence>
<feature type="compositionally biased region" description="Gly residues" evidence="5">
    <location>
        <begin position="988"/>
        <end position="1001"/>
    </location>
</feature>
<dbReference type="InParanoid" id="D8U9J7"/>
<organism evidence="9">
    <name type="scientific">Volvox carteri f. nagariensis</name>
    <dbReference type="NCBI Taxonomy" id="3068"/>
    <lineage>
        <taxon>Eukaryota</taxon>
        <taxon>Viridiplantae</taxon>
        <taxon>Chlorophyta</taxon>
        <taxon>core chlorophytes</taxon>
        <taxon>Chlorophyceae</taxon>
        <taxon>CS clade</taxon>
        <taxon>Chlamydomonadales</taxon>
        <taxon>Volvocaceae</taxon>
        <taxon>Volvox</taxon>
    </lineage>
</organism>
<keyword evidence="2 4" id="KW-0853">WD repeat</keyword>
<dbReference type="InterPro" id="IPR005108">
    <property type="entry name" value="HELP"/>
</dbReference>
<dbReference type="InterPro" id="IPR036322">
    <property type="entry name" value="WD40_repeat_dom_sf"/>
</dbReference>